<reference evidence="2 3" key="1">
    <citation type="submission" date="2016-10" db="EMBL/GenBank/DDBJ databases">
        <authorList>
            <person name="Varghese N."/>
            <person name="Submissions S."/>
        </authorList>
    </citation>
    <scope>NUCLEOTIDE SEQUENCE [LARGE SCALE GENOMIC DNA]</scope>
    <source>
        <strain evidence="2 3">S7-754</strain>
    </source>
</reference>
<dbReference type="EMBL" id="WSUT01000006">
    <property type="protein sequence ID" value="MWC45523.1"/>
    <property type="molecule type" value="Genomic_DNA"/>
</dbReference>
<dbReference type="Proteomes" id="UP000323502">
    <property type="component" value="Unassembled WGS sequence"/>
</dbReference>
<protein>
    <submittedName>
        <fullName evidence="2">Uncharacterized protein</fullName>
    </submittedName>
</protein>
<dbReference type="RefSeq" id="WP_149683467.1">
    <property type="nucleotide sequence ID" value="NZ_FNBI01000011.1"/>
</dbReference>
<name>A0A1G7RCP0_9SPHN</name>
<accession>A0A1G7RCP0</accession>
<organism evidence="2 3">
    <name type="scientific">Sphingomonas carotinifaciens</name>
    <dbReference type="NCBI Taxonomy" id="1166323"/>
    <lineage>
        <taxon>Bacteria</taxon>
        <taxon>Pseudomonadati</taxon>
        <taxon>Pseudomonadota</taxon>
        <taxon>Alphaproteobacteria</taxon>
        <taxon>Sphingomonadales</taxon>
        <taxon>Sphingomonadaceae</taxon>
        <taxon>Sphingomonas</taxon>
    </lineage>
</organism>
<keyword evidence="3" id="KW-1185">Reference proteome</keyword>
<gene>
    <name evidence="1" type="ORF">GQR91_18060</name>
    <name evidence="2" type="ORF">SAMN05216557_11133</name>
</gene>
<evidence type="ECO:0000313" key="4">
    <source>
        <dbReference type="Proteomes" id="UP000436801"/>
    </source>
</evidence>
<evidence type="ECO:0000313" key="2">
    <source>
        <dbReference type="EMBL" id="SDG08537.1"/>
    </source>
</evidence>
<dbReference type="Proteomes" id="UP000436801">
    <property type="component" value="Unassembled WGS sequence"/>
</dbReference>
<evidence type="ECO:0000313" key="1">
    <source>
        <dbReference type="EMBL" id="MWC45523.1"/>
    </source>
</evidence>
<evidence type="ECO:0000313" key="3">
    <source>
        <dbReference type="Proteomes" id="UP000323502"/>
    </source>
</evidence>
<reference evidence="1 4" key="2">
    <citation type="submission" date="2019-12" db="EMBL/GenBank/DDBJ databases">
        <authorList>
            <person name="Zheng J."/>
        </authorList>
    </citation>
    <scope>NUCLEOTIDE SEQUENCE [LARGE SCALE GENOMIC DNA]</scope>
    <source>
        <strain evidence="1 4">DSM 27347</strain>
    </source>
</reference>
<dbReference type="EMBL" id="FNBI01000011">
    <property type="protein sequence ID" value="SDG08537.1"/>
    <property type="molecule type" value="Genomic_DNA"/>
</dbReference>
<sequence length="95" mass="11035">MELGLILERELTTLRPMNGTLTDVHICQRHDGCWHINVRLSWRGATLFHVGLYDKKKVRVYKRLRSAVRHVITAYGYDAMIAVHPYKGMVSADHF</sequence>
<proteinExistence type="predicted"/>
<dbReference type="OrthoDB" id="7574408at2"/>
<dbReference type="AlphaFoldDB" id="A0A1G7RCP0"/>